<accession>A0A261UA10</accession>
<dbReference type="EMBL" id="NEVQ01000009">
    <property type="protein sequence ID" value="OZI58357.1"/>
    <property type="molecule type" value="Genomic_DNA"/>
</dbReference>
<dbReference type="PANTHER" id="PTHR34075">
    <property type="entry name" value="BLR3430 PROTEIN"/>
    <property type="match status" value="1"/>
</dbReference>
<keyword evidence="4" id="KW-1185">Reference proteome</keyword>
<evidence type="ECO:0000259" key="1">
    <source>
        <dbReference type="Pfam" id="PF01796"/>
    </source>
</evidence>
<name>A0A261UA10_9BORD</name>
<dbReference type="Gene3D" id="6.10.30.10">
    <property type="match status" value="1"/>
</dbReference>
<evidence type="ECO:0000313" key="3">
    <source>
        <dbReference type="EMBL" id="OZI58357.1"/>
    </source>
</evidence>
<dbReference type="GO" id="GO:0003677">
    <property type="term" value="F:DNA binding"/>
    <property type="evidence" value="ECO:0007669"/>
    <property type="project" value="UniProtKB-KW"/>
</dbReference>
<keyword evidence="3" id="KW-0238">DNA-binding</keyword>
<dbReference type="InterPro" id="IPR002878">
    <property type="entry name" value="ChsH2_C"/>
</dbReference>
<organism evidence="3 4">
    <name type="scientific">Bordetella genomosp. 4</name>
    <dbReference type="NCBI Taxonomy" id="463044"/>
    <lineage>
        <taxon>Bacteria</taxon>
        <taxon>Pseudomonadati</taxon>
        <taxon>Pseudomonadota</taxon>
        <taxon>Betaproteobacteria</taxon>
        <taxon>Burkholderiales</taxon>
        <taxon>Alcaligenaceae</taxon>
        <taxon>Bordetella</taxon>
    </lineage>
</organism>
<dbReference type="AlphaFoldDB" id="A0A261UA10"/>
<sequence>MTIEAAGVGPQAYYFAALSEGRFEIQHCDVCQACQFFPRTVCVHCGAEDLTWIRPSGRGTVYSTSVVRRKPEAGGDYNVALIDLEEGVRLMSQVEGIAATDVRIGMAVQARIRQMDAAPRLVFVTEAAE</sequence>
<dbReference type="RefSeq" id="WP_094837518.1">
    <property type="nucleotide sequence ID" value="NZ_NEVQ01000009.1"/>
</dbReference>
<dbReference type="InterPro" id="IPR052513">
    <property type="entry name" value="Thioester_dehydratase-like"/>
</dbReference>
<dbReference type="Pfam" id="PF12172">
    <property type="entry name" value="zf-ChsH2"/>
    <property type="match status" value="1"/>
</dbReference>
<dbReference type="InterPro" id="IPR012340">
    <property type="entry name" value="NA-bd_OB-fold"/>
</dbReference>
<dbReference type="InterPro" id="IPR022002">
    <property type="entry name" value="ChsH2_Znr"/>
</dbReference>
<feature type="domain" description="ChsH2 rubredoxin-like zinc ribbon" evidence="2">
    <location>
        <begin position="15"/>
        <end position="50"/>
    </location>
</feature>
<proteinExistence type="predicted"/>
<comment type="caution">
    <text evidence="3">The sequence shown here is derived from an EMBL/GenBank/DDBJ whole genome shotgun (WGS) entry which is preliminary data.</text>
</comment>
<dbReference type="PANTHER" id="PTHR34075:SF5">
    <property type="entry name" value="BLR3430 PROTEIN"/>
    <property type="match status" value="1"/>
</dbReference>
<dbReference type="Pfam" id="PF01796">
    <property type="entry name" value="OB_ChsH2_C"/>
    <property type="match status" value="1"/>
</dbReference>
<gene>
    <name evidence="3" type="ORF">CAL20_07350</name>
</gene>
<dbReference type="SUPFAM" id="SSF50249">
    <property type="entry name" value="Nucleic acid-binding proteins"/>
    <property type="match status" value="1"/>
</dbReference>
<evidence type="ECO:0000259" key="2">
    <source>
        <dbReference type="Pfam" id="PF12172"/>
    </source>
</evidence>
<dbReference type="Proteomes" id="UP000216885">
    <property type="component" value="Unassembled WGS sequence"/>
</dbReference>
<evidence type="ECO:0000313" key="4">
    <source>
        <dbReference type="Proteomes" id="UP000216885"/>
    </source>
</evidence>
<protein>
    <submittedName>
        <fullName evidence="3">DNA-binding protein</fullName>
    </submittedName>
</protein>
<feature type="domain" description="ChsH2 C-terminal OB-fold" evidence="1">
    <location>
        <begin position="52"/>
        <end position="113"/>
    </location>
</feature>
<reference evidence="3 4" key="1">
    <citation type="submission" date="2017-05" db="EMBL/GenBank/DDBJ databases">
        <title>Complete and WGS of Bordetella genogroups.</title>
        <authorList>
            <person name="Spilker T."/>
            <person name="LiPuma J."/>
        </authorList>
    </citation>
    <scope>NUCLEOTIDE SEQUENCE [LARGE SCALE GENOMIC DNA]</scope>
    <source>
        <strain evidence="3 4">AU9919</strain>
    </source>
</reference>